<dbReference type="Gene3D" id="3.40.50.1820">
    <property type="entry name" value="alpha/beta hydrolase"/>
    <property type="match status" value="1"/>
</dbReference>
<evidence type="ECO:0000256" key="1">
    <source>
        <dbReference type="ARBA" id="ARBA00010515"/>
    </source>
</evidence>
<dbReference type="Pfam" id="PF20434">
    <property type="entry name" value="BD-FAE"/>
    <property type="match status" value="1"/>
</dbReference>
<organism evidence="4 5">
    <name type="scientific">Ramlibacter rhizophilus</name>
    <dbReference type="NCBI Taxonomy" id="1781167"/>
    <lineage>
        <taxon>Bacteria</taxon>
        <taxon>Pseudomonadati</taxon>
        <taxon>Pseudomonadota</taxon>
        <taxon>Betaproteobacteria</taxon>
        <taxon>Burkholderiales</taxon>
        <taxon>Comamonadaceae</taxon>
        <taxon>Ramlibacter</taxon>
    </lineage>
</organism>
<keyword evidence="2 4" id="KW-0378">Hydrolase</keyword>
<protein>
    <submittedName>
        <fullName evidence="4">Alpha/beta hydrolase</fullName>
    </submittedName>
</protein>
<dbReference type="PROSITE" id="PS01173">
    <property type="entry name" value="LIPASE_GDXG_HIS"/>
    <property type="match status" value="1"/>
</dbReference>
<comment type="caution">
    <text evidence="4">The sequence shown here is derived from an EMBL/GenBank/DDBJ whole genome shotgun (WGS) entry which is preliminary data.</text>
</comment>
<accession>A0A4Z0C2J5</accession>
<name>A0A4Z0C2J5_9BURK</name>
<keyword evidence="5" id="KW-1185">Reference proteome</keyword>
<dbReference type="InterPro" id="IPR029058">
    <property type="entry name" value="AB_hydrolase_fold"/>
</dbReference>
<gene>
    <name evidence="4" type="ORF">EZ242_02780</name>
</gene>
<dbReference type="AlphaFoldDB" id="A0A4Z0C2J5"/>
<proteinExistence type="inferred from homology"/>
<evidence type="ECO:0000313" key="5">
    <source>
        <dbReference type="Proteomes" id="UP000297564"/>
    </source>
</evidence>
<dbReference type="InterPro" id="IPR050300">
    <property type="entry name" value="GDXG_lipolytic_enzyme"/>
</dbReference>
<dbReference type="PANTHER" id="PTHR48081">
    <property type="entry name" value="AB HYDROLASE SUPERFAMILY PROTEIN C4A8.06C"/>
    <property type="match status" value="1"/>
</dbReference>
<reference evidence="4 5" key="1">
    <citation type="submission" date="2019-03" db="EMBL/GenBank/DDBJ databases">
        <title>Ramlibacter rhizophilus CCTCC AB2015357, whole genome shotgun sequence.</title>
        <authorList>
            <person name="Zhang X."/>
            <person name="Feng G."/>
            <person name="Zhu H."/>
        </authorList>
    </citation>
    <scope>NUCLEOTIDE SEQUENCE [LARGE SCALE GENOMIC DNA]</scope>
    <source>
        <strain evidence="4 5">CCTCC AB2015357</strain>
    </source>
</reference>
<feature type="domain" description="BD-FAE-like" evidence="3">
    <location>
        <begin position="68"/>
        <end position="171"/>
    </location>
</feature>
<dbReference type="InterPro" id="IPR002168">
    <property type="entry name" value="Lipase_GDXG_HIS_AS"/>
</dbReference>
<dbReference type="OrthoDB" id="9771666at2"/>
<dbReference type="PANTHER" id="PTHR48081:SF33">
    <property type="entry name" value="KYNURENINE FORMAMIDASE"/>
    <property type="match status" value="1"/>
</dbReference>
<evidence type="ECO:0000313" key="4">
    <source>
        <dbReference type="EMBL" id="TFZ04690.1"/>
    </source>
</evidence>
<evidence type="ECO:0000256" key="2">
    <source>
        <dbReference type="ARBA" id="ARBA00022801"/>
    </source>
</evidence>
<evidence type="ECO:0000259" key="3">
    <source>
        <dbReference type="Pfam" id="PF20434"/>
    </source>
</evidence>
<dbReference type="Proteomes" id="UP000297564">
    <property type="component" value="Unassembled WGS sequence"/>
</dbReference>
<sequence>MRNESAAAQAQQHIRAALDRIGPRWAQDIGRHSQEVKELYAPVLLAQPREGIRVCRDLAYGDDPRQVLDVFAPRGAAGADVVVFVHGGAFVRGDKSAPEGVYDNVLLWFARQGFVGVNVEYRPAPRAAYPQGALDVAAALEWVARNIEGHGGDARRILLIGHSAGGTHVASYAMDPALPLTGCRARALVLVSARLKADVLPVNPNAHGVRAYFGEDASLYEARSPLTHAQRCPVPAMVVIAQYENPLLDLYGLAFAEALAARDGAAPRVVQCEGHNHMSVVAQFDTGAPDAQALGREILQFWRGRVAD</sequence>
<comment type="similarity">
    <text evidence="1">Belongs to the 'GDXG' lipolytic enzyme family.</text>
</comment>
<dbReference type="SUPFAM" id="SSF53474">
    <property type="entry name" value="alpha/beta-Hydrolases"/>
    <property type="match status" value="1"/>
</dbReference>
<dbReference type="EMBL" id="SMLL01000001">
    <property type="protein sequence ID" value="TFZ04690.1"/>
    <property type="molecule type" value="Genomic_DNA"/>
</dbReference>
<dbReference type="GO" id="GO:0016787">
    <property type="term" value="F:hydrolase activity"/>
    <property type="evidence" value="ECO:0007669"/>
    <property type="project" value="UniProtKB-KW"/>
</dbReference>
<dbReference type="RefSeq" id="WP_135283572.1">
    <property type="nucleotide sequence ID" value="NZ_SMLL01000001.1"/>
</dbReference>
<dbReference type="InterPro" id="IPR049492">
    <property type="entry name" value="BD-FAE-like_dom"/>
</dbReference>